<accession>A0A2T1NEP2</accession>
<name>A0A2T1NEP2_9FLAO</name>
<sequence>MSKDPAFLFYSQDFYTGTRLMLPEERACYIDLLIYQHQNGYIPTDLKRVQMFCSGCSLEVVETVLNTKFNQVVNHLVNQKTNQTETVWLNKRLTEETTKRDKYRPQKVASGTFAGLISKSKLTKKQKEKIKKDFNFSKIIEKKGVLITDLDLIKSNVKDQFNQMVDHMVNNLENENENENENIIVKIKDSDFEEIKNVFNSVCKDLPSIQKITEKRKKSILNLAKKHNLETIGNVFKITSQSEFLNGNNKDNWSASFDWLLNPNNFLKVLEGNYSKNTTNNKPTVNGQTKETVETNLNNWLNDA</sequence>
<feature type="coiled-coil region" evidence="1">
    <location>
        <begin position="158"/>
        <end position="189"/>
    </location>
</feature>
<keyword evidence="1" id="KW-0175">Coiled coil</keyword>
<dbReference type="EMBL" id="PXOQ01000007">
    <property type="protein sequence ID" value="PSG90890.1"/>
    <property type="molecule type" value="Genomic_DNA"/>
</dbReference>
<protein>
    <recommendedName>
        <fullName evidence="4">DUF1376 domain-containing protein</fullName>
    </recommendedName>
</protein>
<evidence type="ECO:0000313" key="2">
    <source>
        <dbReference type="EMBL" id="PSG90890.1"/>
    </source>
</evidence>
<dbReference type="RefSeq" id="WP_106463031.1">
    <property type="nucleotide sequence ID" value="NZ_PXOQ01000007.1"/>
</dbReference>
<organism evidence="2 3">
    <name type="scientific">Aurantibacter aestuarii</name>
    <dbReference type="NCBI Taxonomy" id="1266046"/>
    <lineage>
        <taxon>Bacteria</taxon>
        <taxon>Pseudomonadati</taxon>
        <taxon>Bacteroidota</taxon>
        <taxon>Flavobacteriia</taxon>
        <taxon>Flavobacteriales</taxon>
        <taxon>Flavobacteriaceae</taxon>
        <taxon>Aurantibacter</taxon>
    </lineage>
</organism>
<evidence type="ECO:0008006" key="4">
    <source>
        <dbReference type="Google" id="ProtNLM"/>
    </source>
</evidence>
<keyword evidence="3" id="KW-1185">Reference proteome</keyword>
<gene>
    <name evidence="2" type="ORF">C7H52_06350</name>
</gene>
<evidence type="ECO:0000256" key="1">
    <source>
        <dbReference type="SAM" id="Coils"/>
    </source>
</evidence>
<dbReference type="Proteomes" id="UP000238426">
    <property type="component" value="Unassembled WGS sequence"/>
</dbReference>
<dbReference type="OrthoDB" id="1345254at2"/>
<comment type="caution">
    <text evidence="2">The sequence shown here is derived from an EMBL/GenBank/DDBJ whole genome shotgun (WGS) entry which is preliminary data.</text>
</comment>
<evidence type="ECO:0000313" key="3">
    <source>
        <dbReference type="Proteomes" id="UP000238426"/>
    </source>
</evidence>
<proteinExistence type="predicted"/>
<reference evidence="2 3" key="1">
    <citation type="submission" date="2018-03" db="EMBL/GenBank/DDBJ databases">
        <title>Mesoflavibacter sp. HG37 and Mesoflavibacter sp. HG96 sp.nov., two marine bacteria isolated from seawater of Western Pacific Ocean.</title>
        <authorList>
            <person name="Cheng H."/>
            <person name="Wu Y.-H."/>
            <person name="Guo L.-L."/>
            <person name="Xu X.-W."/>
        </authorList>
    </citation>
    <scope>NUCLEOTIDE SEQUENCE [LARGE SCALE GENOMIC DNA]</scope>
    <source>
        <strain evidence="2 3">KCTC 32269</strain>
    </source>
</reference>
<dbReference type="AlphaFoldDB" id="A0A2T1NEP2"/>